<dbReference type="EMBL" id="HBGJ01042217">
    <property type="protein sequence ID" value="CAD9268065.1"/>
    <property type="molecule type" value="Transcribed_RNA"/>
</dbReference>
<dbReference type="NCBIfam" id="TIGR01458">
    <property type="entry name" value="HAD-SF-IIA-hyp3"/>
    <property type="match status" value="1"/>
</dbReference>
<name>A0A7S1XZW0_9STRA</name>
<comment type="cofactor">
    <cofactor evidence="1">
        <name>Mg(2+)</name>
        <dbReference type="ChEBI" id="CHEBI:18420"/>
    </cofactor>
</comment>
<dbReference type="GO" id="GO:0016791">
    <property type="term" value="F:phosphatase activity"/>
    <property type="evidence" value="ECO:0007669"/>
    <property type="project" value="InterPro"/>
</dbReference>
<dbReference type="SUPFAM" id="SSF56784">
    <property type="entry name" value="HAD-like"/>
    <property type="match status" value="1"/>
</dbReference>
<evidence type="ECO:0000256" key="2">
    <source>
        <dbReference type="ARBA" id="ARBA00007958"/>
    </source>
</evidence>
<reference evidence="6" key="1">
    <citation type="submission" date="2021-01" db="EMBL/GenBank/DDBJ databases">
        <authorList>
            <person name="Corre E."/>
            <person name="Pelletier E."/>
            <person name="Niang G."/>
            <person name="Scheremetjew M."/>
            <person name="Finn R."/>
            <person name="Kale V."/>
            <person name="Holt S."/>
            <person name="Cochrane G."/>
            <person name="Meng A."/>
            <person name="Brown T."/>
            <person name="Cohen L."/>
        </authorList>
    </citation>
    <scope>NUCLEOTIDE SEQUENCE</scope>
    <source>
        <strain evidence="6">CCMP2877</strain>
    </source>
</reference>
<evidence type="ECO:0000256" key="3">
    <source>
        <dbReference type="ARBA" id="ARBA00022723"/>
    </source>
</evidence>
<proteinExistence type="inferred from homology"/>
<dbReference type="InterPro" id="IPR006357">
    <property type="entry name" value="HAD-SF_hydro_IIA"/>
</dbReference>
<dbReference type="Pfam" id="PF13242">
    <property type="entry name" value="Hydrolase_like"/>
    <property type="match status" value="1"/>
</dbReference>
<dbReference type="AlphaFoldDB" id="A0A7S1XZW0"/>
<evidence type="ECO:0000256" key="5">
    <source>
        <dbReference type="ARBA" id="ARBA00039666"/>
    </source>
</evidence>
<evidence type="ECO:0000256" key="1">
    <source>
        <dbReference type="ARBA" id="ARBA00001946"/>
    </source>
</evidence>
<organism evidence="6">
    <name type="scientific">Phaeomonas parva</name>
    <dbReference type="NCBI Taxonomy" id="124430"/>
    <lineage>
        <taxon>Eukaryota</taxon>
        <taxon>Sar</taxon>
        <taxon>Stramenopiles</taxon>
        <taxon>Ochrophyta</taxon>
        <taxon>Pinguiophyceae</taxon>
        <taxon>Pinguiochrysidales</taxon>
        <taxon>Pinguiochrysidaceae</taxon>
        <taxon>Phaeomonas</taxon>
    </lineage>
</organism>
<keyword evidence="3" id="KW-0479">Metal-binding</keyword>
<gene>
    <name evidence="6" type="ORF">PPAR1163_LOCUS26496</name>
</gene>
<protein>
    <recommendedName>
        <fullName evidence="5">Haloacid dehalogenase-like hydrolase domain-containing protein 2</fullName>
    </recommendedName>
</protein>
<dbReference type="PANTHER" id="PTHR19288">
    <property type="entry name" value="4-NITROPHENYLPHOSPHATASE-RELATED"/>
    <property type="match status" value="1"/>
</dbReference>
<dbReference type="Gene3D" id="3.40.50.1000">
    <property type="entry name" value="HAD superfamily/HAD-like"/>
    <property type="match status" value="2"/>
</dbReference>
<dbReference type="InterPro" id="IPR023214">
    <property type="entry name" value="HAD_sf"/>
</dbReference>
<dbReference type="InterPro" id="IPR036412">
    <property type="entry name" value="HAD-like_sf"/>
</dbReference>
<dbReference type="Pfam" id="PF13344">
    <property type="entry name" value="Hydrolase_6"/>
    <property type="match status" value="1"/>
</dbReference>
<comment type="similarity">
    <text evidence="2">Belongs to the HAD-like hydrolase superfamily.</text>
</comment>
<keyword evidence="4" id="KW-0460">Magnesium</keyword>
<sequence length="287" mass="29697">MAAARGLPRGVLIDLSGTVHVGSELVAGAAEALANLRQRGVPTLFVSNTTKTSSRRLHRQLTEELGLAGVTPSDIMTPLASARMIIEARGIHNPFLMVSDDAREEFDGMPPAFPGSSYDAVVVGLAPAFFSYDHLNTAFRAVRRGAPLIALHKGKYYATGTTGTDHDLALGPGAFVAALEFATGAEAEVVGKPSRGFFELAAAQLGVPVDSLWMVGDDVRSDIVDSVRAAGLAGGVLVRTGKYRAGDEAQLAALAQEGRACAVAEDLSDAVGKILELAAAAEQTGGA</sequence>
<dbReference type="GO" id="GO:0005737">
    <property type="term" value="C:cytoplasm"/>
    <property type="evidence" value="ECO:0007669"/>
    <property type="project" value="TreeGrafter"/>
</dbReference>
<evidence type="ECO:0000256" key="4">
    <source>
        <dbReference type="ARBA" id="ARBA00022842"/>
    </source>
</evidence>
<evidence type="ECO:0000313" key="6">
    <source>
        <dbReference type="EMBL" id="CAD9268065.1"/>
    </source>
</evidence>
<dbReference type="GO" id="GO:0046872">
    <property type="term" value="F:metal ion binding"/>
    <property type="evidence" value="ECO:0007669"/>
    <property type="project" value="UniProtKB-KW"/>
</dbReference>
<accession>A0A7S1XZW0</accession>
<dbReference type="PANTHER" id="PTHR19288:SF46">
    <property type="entry name" value="HALOACID DEHALOGENASE-LIKE HYDROLASE DOMAIN-CONTAINING PROTEIN 2"/>
    <property type="match status" value="1"/>
</dbReference>
<dbReference type="InterPro" id="IPR006355">
    <property type="entry name" value="LHPP/HDHD2"/>
</dbReference>